<dbReference type="GO" id="GO:0000139">
    <property type="term" value="C:Golgi membrane"/>
    <property type="evidence" value="ECO:0007669"/>
    <property type="project" value="UniProtKB-SubCell"/>
</dbReference>
<dbReference type="PANTHER" id="PTHR12952:SF0">
    <property type="entry name" value="PROTEIN SYS1 HOMOLOG"/>
    <property type="match status" value="1"/>
</dbReference>
<evidence type="ECO:0000313" key="13">
    <source>
        <dbReference type="Proteomes" id="UP000075883"/>
    </source>
</evidence>
<dbReference type="PANTHER" id="PTHR12952">
    <property type="entry name" value="SYS1"/>
    <property type="match status" value="1"/>
</dbReference>
<evidence type="ECO:0000256" key="11">
    <source>
        <dbReference type="SAM" id="Phobius"/>
    </source>
</evidence>
<feature type="transmembrane region" description="Helical" evidence="11">
    <location>
        <begin position="96"/>
        <end position="118"/>
    </location>
</feature>
<evidence type="ECO:0000256" key="2">
    <source>
        <dbReference type="ARBA" id="ARBA00008160"/>
    </source>
</evidence>
<evidence type="ECO:0000256" key="6">
    <source>
        <dbReference type="ARBA" id="ARBA00022927"/>
    </source>
</evidence>
<name>A0A182M556_9DIPT</name>
<proteinExistence type="inferred from homology"/>
<dbReference type="EnsemblMetazoa" id="ACUA009711-RA">
    <property type="protein sequence ID" value="ACUA009711-PA"/>
    <property type="gene ID" value="ACUA009711"/>
</dbReference>
<keyword evidence="4" id="KW-0813">Transport</keyword>
<dbReference type="VEuPathDB" id="VectorBase:ACUA009711"/>
<dbReference type="AlphaFoldDB" id="A0A182M556"/>
<dbReference type="GO" id="GO:0043001">
    <property type="term" value="P:Golgi to plasma membrane protein transport"/>
    <property type="evidence" value="ECO:0007669"/>
    <property type="project" value="TreeGrafter"/>
</dbReference>
<evidence type="ECO:0000256" key="3">
    <source>
        <dbReference type="ARBA" id="ARBA00014516"/>
    </source>
</evidence>
<comment type="similarity">
    <text evidence="2">Belongs to the SYS1 family.</text>
</comment>
<dbReference type="InterPro" id="IPR019185">
    <property type="entry name" value="Integral_membrane_SYS1-rel"/>
</dbReference>
<dbReference type="PIRSF" id="PIRSF031402">
    <property type="entry name" value="SYS1_homologue"/>
    <property type="match status" value="1"/>
</dbReference>
<evidence type="ECO:0000256" key="5">
    <source>
        <dbReference type="ARBA" id="ARBA00022692"/>
    </source>
</evidence>
<reference evidence="13" key="1">
    <citation type="submission" date="2013-09" db="EMBL/GenBank/DDBJ databases">
        <title>The Genome Sequence of Anopheles culicifacies species A.</title>
        <authorList>
            <consortium name="The Broad Institute Genomics Platform"/>
            <person name="Neafsey D.E."/>
            <person name="Besansky N."/>
            <person name="Howell P."/>
            <person name="Walton C."/>
            <person name="Young S.K."/>
            <person name="Zeng Q."/>
            <person name="Gargeya S."/>
            <person name="Fitzgerald M."/>
            <person name="Haas B."/>
            <person name="Abouelleil A."/>
            <person name="Allen A.W."/>
            <person name="Alvarado L."/>
            <person name="Arachchi H.M."/>
            <person name="Berlin A.M."/>
            <person name="Chapman S.B."/>
            <person name="Gainer-Dewar J."/>
            <person name="Goldberg J."/>
            <person name="Griggs A."/>
            <person name="Gujja S."/>
            <person name="Hansen M."/>
            <person name="Howarth C."/>
            <person name="Imamovic A."/>
            <person name="Ireland A."/>
            <person name="Larimer J."/>
            <person name="McCowan C."/>
            <person name="Murphy C."/>
            <person name="Pearson M."/>
            <person name="Poon T.W."/>
            <person name="Priest M."/>
            <person name="Roberts A."/>
            <person name="Saif S."/>
            <person name="Shea T."/>
            <person name="Sisk P."/>
            <person name="Sykes S."/>
            <person name="Wortman J."/>
            <person name="Nusbaum C."/>
            <person name="Birren B."/>
        </authorList>
    </citation>
    <scope>NUCLEOTIDE SEQUENCE [LARGE SCALE GENOMIC DNA]</scope>
    <source>
        <strain evidence="13">A-37</strain>
    </source>
</reference>
<protein>
    <recommendedName>
        <fullName evidence="3">Protein SYS1 homolog</fullName>
    </recommendedName>
</protein>
<comment type="subcellular location">
    <subcellularLocation>
        <location evidence="1">Golgi apparatus membrane</location>
        <topology evidence="1">Multi-pass membrane protein</topology>
    </subcellularLocation>
</comment>
<feature type="region of interest" description="Disordered" evidence="10">
    <location>
        <begin position="1"/>
        <end position="29"/>
    </location>
</feature>
<dbReference type="InterPro" id="IPR016973">
    <property type="entry name" value="Integral_membrane_SYS1"/>
</dbReference>
<accession>A0A182M556</accession>
<dbReference type="GO" id="GO:0005802">
    <property type="term" value="C:trans-Golgi network"/>
    <property type="evidence" value="ECO:0007669"/>
    <property type="project" value="TreeGrafter"/>
</dbReference>
<evidence type="ECO:0000313" key="12">
    <source>
        <dbReference type="EnsemblMetazoa" id="ACUA009711-PA"/>
    </source>
</evidence>
<reference evidence="12" key="2">
    <citation type="submission" date="2020-05" db="UniProtKB">
        <authorList>
            <consortium name="EnsemblMetazoa"/>
        </authorList>
    </citation>
    <scope>IDENTIFICATION</scope>
    <source>
        <strain evidence="12">A-37</strain>
    </source>
</reference>
<evidence type="ECO:0000256" key="9">
    <source>
        <dbReference type="ARBA" id="ARBA00023136"/>
    </source>
</evidence>
<sequence>MLSIPEQPETTNIPLEPLGGRGKDRHHEETHGNVSQYAWDPYLLITQIVAMQALLYVSLGTIMYVMDFFAEANHTLDHIFEYHIPPNPQEIHVTDLGGRLVIVAFILNSLVGAGLLWFIVRRTKLCLDFSFTFHFTHLVICWWYNEAFPSTIGWWMLNAVCTALMCVCSEFFCLKTELKEIPVGYTALNNKVDL</sequence>
<dbReference type="EMBL" id="AXCM01013848">
    <property type="status" value="NOT_ANNOTATED_CDS"/>
    <property type="molecule type" value="Genomic_DNA"/>
</dbReference>
<keyword evidence="13" id="KW-1185">Reference proteome</keyword>
<keyword evidence="6" id="KW-0653">Protein transport</keyword>
<feature type="transmembrane region" description="Helical" evidence="11">
    <location>
        <begin position="151"/>
        <end position="174"/>
    </location>
</feature>
<dbReference type="Pfam" id="PF09801">
    <property type="entry name" value="SYS1"/>
    <property type="match status" value="1"/>
</dbReference>
<evidence type="ECO:0000256" key="1">
    <source>
        <dbReference type="ARBA" id="ARBA00004653"/>
    </source>
</evidence>
<dbReference type="Proteomes" id="UP000075883">
    <property type="component" value="Unassembled WGS sequence"/>
</dbReference>
<organism evidence="12 13">
    <name type="scientific">Anopheles culicifacies</name>
    <dbReference type="NCBI Taxonomy" id="139723"/>
    <lineage>
        <taxon>Eukaryota</taxon>
        <taxon>Metazoa</taxon>
        <taxon>Ecdysozoa</taxon>
        <taxon>Arthropoda</taxon>
        <taxon>Hexapoda</taxon>
        <taxon>Insecta</taxon>
        <taxon>Pterygota</taxon>
        <taxon>Neoptera</taxon>
        <taxon>Endopterygota</taxon>
        <taxon>Diptera</taxon>
        <taxon>Nematocera</taxon>
        <taxon>Culicoidea</taxon>
        <taxon>Culicidae</taxon>
        <taxon>Anophelinae</taxon>
        <taxon>Anopheles</taxon>
        <taxon>culicifacies species complex</taxon>
    </lineage>
</organism>
<dbReference type="GO" id="GO:0006895">
    <property type="term" value="P:Golgi to endosome transport"/>
    <property type="evidence" value="ECO:0007669"/>
    <property type="project" value="TreeGrafter"/>
</dbReference>
<evidence type="ECO:0000256" key="7">
    <source>
        <dbReference type="ARBA" id="ARBA00022989"/>
    </source>
</evidence>
<evidence type="ECO:0000256" key="8">
    <source>
        <dbReference type="ARBA" id="ARBA00023034"/>
    </source>
</evidence>
<keyword evidence="9 11" id="KW-0472">Membrane</keyword>
<evidence type="ECO:0000256" key="4">
    <source>
        <dbReference type="ARBA" id="ARBA00022448"/>
    </source>
</evidence>
<keyword evidence="5 11" id="KW-0812">Transmembrane</keyword>
<feature type="transmembrane region" description="Helical" evidence="11">
    <location>
        <begin position="42"/>
        <end position="66"/>
    </location>
</feature>
<keyword evidence="7 11" id="KW-1133">Transmembrane helix</keyword>
<keyword evidence="8" id="KW-0333">Golgi apparatus</keyword>
<dbReference type="GO" id="GO:0034067">
    <property type="term" value="P:protein localization to Golgi apparatus"/>
    <property type="evidence" value="ECO:0007669"/>
    <property type="project" value="TreeGrafter"/>
</dbReference>
<evidence type="ECO:0000256" key="10">
    <source>
        <dbReference type="SAM" id="MobiDB-lite"/>
    </source>
</evidence>
<dbReference type="GO" id="GO:0005829">
    <property type="term" value="C:cytosol"/>
    <property type="evidence" value="ECO:0007669"/>
    <property type="project" value="GOC"/>
</dbReference>
<dbReference type="STRING" id="139723.A0A182M556"/>